<dbReference type="Proteomes" id="UP000332933">
    <property type="component" value="Unassembled WGS sequence"/>
</dbReference>
<evidence type="ECO:0000313" key="5">
    <source>
        <dbReference type="Proteomes" id="UP000332933"/>
    </source>
</evidence>
<dbReference type="EMBL" id="CAADRA010007249">
    <property type="protein sequence ID" value="VFT99711.1"/>
    <property type="molecule type" value="Genomic_DNA"/>
</dbReference>
<proteinExistence type="predicted"/>
<feature type="signal peptide" evidence="2">
    <location>
        <begin position="1"/>
        <end position="22"/>
    </location>
</feature>
<evidence type="ECO:0000256" key="2">
    <source>
        <dbReference type="SAM" id="SignalP"/>
    </source>
</evidence>
<evidence type="ECO:0000313" key="3">
    <source>
        <dbReference type="EMBL" id="KAF0685034.1"/>
    </source>
</evidence>
<protein>
    <submittedName>
        <fullName evidence="4">Aste57867_23063 protein</fullName>
    </submittedName>
</protein>
<keyword evidence="5" id="KW-1185">Reference proteome</keyword>
<sequence length="138" mass="15044">MDDMCNAVLCGCLCAYCCAAAADDNQRAVYVNQPVVVQTVQPVMVQQGGQVIQGQYVQMPDGSVQFVPIQQNGQYVVAQQAPYAQQAQYGQPMYAQPAYADGQQQPVYHAQQYPGQQYSGQQQPLAPLNNQPGQRSVV</sequence>
<organism evidence="4 5">
    <name type="scientific">Aphanomyces stellatus</name>
    <dbReference type="NCBI Taxonomy" id="120398"/>
    <lineage>
        <taxon>Eukaryota</taxon>
        <taxon>Sar</taxon>
        <taxon>Stramenopiles</taxon>
        <taxon>Oomycota</taxon>
        <taxon>Saprolegniomycetes</taxon>
        <taxon>Saprolegniales</taxon>
        <taxon>Verrucalvaceae</taxon>
        <taxon>Aphanomyces</taxon>
    </lineage>
</organism>
<evidence type="ECO:0000256" key="1">
    <source>
        <dbReference type="SAM" id="MobiDB-lite"/>
    </source>
</evidence>
<accession>A0A485LNL9</accession>
<evidence type="ECO:0000313" key="4">
    <source>
        <dbReference type="EMBL" id="VFT99711.1"/>
    </source>
</evidence>
<keyword evidence="2" id="KW-0732">Signal</keyword>
<dbReference type="EMBL" id="VJMH01007223">
    <property type="protein sequence ID" value="KAF0685034.1"/>
    <property type="molecule type" value="Genomic_DNA"/>
</dbReference>
<gene>
    <name evidence="4" type="primary">Aste57867_23063</name>
    <name evidence="3" type="ORF">As57867_022992</name>
    <name evidence="4" type="ORF">ASTE57867_23063</name>
</gene>
<dbReference type="AlphaFoldDB" id="A0A485LNL9"/>
<reference evidence="3" key="2">
    <citation type="submission" date="2019-06" db="EMBL/GenBank/DDBJ databases">
        <title>Genomics analysis of Aphanomyces spp. identifies a new class of oomycete effector associated with host adaptation.</title>
        <authorList>
            <person name="Gaulin E."/>
        </authorList>
    </citation>
    <scope>NUCLEOTIDE SEQUENCE</scope>
    <source>
        <strain evidence="3">CBS 578.67</strain>
    </source>
</reference>
<feature type="region of interest" description="Disordered" evidence="1">
    <location>
        <begin position="117"/>
        <end position="138"/>
    </location>
</feature>
<feature type="chain" id="PRO_5036116578" evidence="2">
    <location>
        <begin position="23"/>
        <end position="138"/>
    </location>
</feature>
<name>A0A485LNL9_9STRA</name>
<reference evidence="4 5" key="1">
    <citation type="submission" date="2019-03" db="EMBL/GenBank/DDBJ databases">
        <authorList>
            <person name="Gaulin E."/>
            <person name="Dumas B."/>
        </authorList>
    </citation>
    <scope>NUCLEOTIDE SEQUENCE [LARGE SCALE GENOMIC DNA]</scope>
    <source>
        <strain evidence="4">CBS 568.67</strain>
    </source>
</reference>